<dbReference type="Proteomes" id="UP000442707">
    <property type="component" value="Unassembled WGS sequence"/>
</dbReference>
<proteinExistence type="predicted"/>
<dbReference type="Pfam" id="PF12728">
    <property type="entry name" value="HTH_17"/>
    <property type="match status" value="1"/>
</dbReference>
<evidence type="ECO:0000259" key="1">
    <source>
        <dbReference type="Pfam" id="PF12728"/>
    </source>
</evidence>
<keyword evidence="3" id="KW-1185">Reference proteome</keyword>
<dbReference type="InterPro" id="IPR009061">
    <property type="entry name" value="DNA-bd_dom_put_sf"/>
</dbReference>
<dbReference type="InterPro" id="IPR041657">
    <property type="entry name" value="HTH_17"/>
</dbReference>
<name>A0A6H9V372_9ACTN</name>
<reference evidence="2 3" key="1">
    <citation type="submission" date="2019-09" db="EMBL/GenBank/DDBJ databases">
        <title>Screening of Novel Bioactive Compounds from Soil-Associated.</title>
        <authorList>
            <person name="Zhao S."/>
        </authorList>
    </citation>
    <scope>NUCLEOTIDE SEQUENCE [LARGE SCALE GENOMIC DNA]</scope>
    <source>
        <strain evidence="2 3">HIT-DPA4</strain>
    </source>
</reference>
<organism evidence="2 3">
    <name type="scientific">Streptomyces luteolifulvus</name>
    <dbReference type="NCBI Taxonomy" id="2615112"/>
    <lineage>
        <taxon>Bacteria</taxon>
        <taxon>Bacillati</taxon>
        <taxon>Actinomycetota</taxon>
        <taxon>Actinomycetes</taxon>
        <taxon>Kitasatosporales</taxon>
        <taxon>Streptomycetaceae</taxon>
        <taxon>Streptomyces</taxon>
    </lineage>
</organism>
<evidence type="ECO:0000313" key="2">
    <source>
        <dbReference type="EMBL" id="KAB1149248.1"/>
    </source>
</evidence>
<dbReference type="Gene3D" id="1.10.10.10">
    <property type="entry name" value="Winged helix-like DNA-binding domain superfamily/Winged helix DNA-binding domain"/>
    <property type="match status" value="1"/>
</dbReference>
<dbReference type="SUPFAM" id="SSF46955">
    <property type="entry name" value="Putative DNA-binding domain"/>
    <property type="match status" value="1"/>
</dbReference>
<comment type="caution">
    <text evidence="2">The sequence shown here is derived from an EMBL/GenBank/DDBJ whole genome shotgun (WGS) entry which is preliminary data.</text>
</comment>
<accession>A0A6H9V372</accession>
<protein>
    <submittedName>
        <fullName evidence="2">Helix-turn-helix domain-containing protein</fullName>
    </submittedName>
</protein>
<evidence type="ECO:0000313" key="3">
    <source>
        <dbReference type="Proteomes" id="UP000442707"/>
    </source>
</evidence>
<feature type="domain" description="Helix-turn-helix" evidence="1">
    <location>
        <begin position="14"/>
        <end position="66"/>
    </location>
</feature>
<dbReference type="AlphaFoldDB" id="A0A6H9V372"/>
<dbReference type="InterPro" id="IPR036388">
    <property type="entry name" value="WH-like_DNA-bd_sf"/>
</dbReference>
<sequence>MRISAADALDSEEWLTPTEAAKLAKLSVRTLSDKRWKKTGPPYRKLSPGKGGRIRYRRSDVLAWIAGDQTASAA</sequence>
<dbReference type="EMBL" id="VZRB01000003">
    <property type="protein sequence ID" value="KAB1149248.1"/>
    <property type="molecule type" value="Genomic_DNA"/>
</dbReference>
<dbReference type="RefSeq" id="WP_150945122.1">
    <property type="nucleotide sequence ID" value="NZ_VZRB01000003.1"/>
</dbReference>
<gene>
    <name evidence="2" type="ORF">F7R91_05675</name>
</gene>